<gene>
    <name evidence="1" type="ORF">OP10G_1302</name>
</gene>
<protein>
    <submittedName>
        <fullName evidence="1">Uncharacterized protein</fullName>
    </submittedName>
</protein>
<name>A0A068NPK5_FIMGI</name>
<evidence type="ECO:0000313" key="1">
    <source>
        <dbReference type="EMBL" id="AIE84670.1"/>
    </source>
</evidence>
<sequence>MTLQVPFEQFAAAAKRVLGAREAFVARHPSGALVTASSSTARTVVAAVAPFPPEEARKRLKEAGLETFEGVWSIEGLTELEEECPAETYVVAIGYESSDGKPGVWVDAFAELPTQVQALKAMYEELRETGELSEVSFEEFVRLANVNVVIVSPAQLRGFLSAKTARPANLAS</sequence>
<dbReference type="KEGG" id="fgi:OP10G_1302"/>
<organism evidence="1 2">
    <name type="scientific">Fimbriimonas ginsengisoli Gsoil 348</name>
    <dbReference type="NCBI Taxonomy" id="661478"/>
    <lineage>
        <taxon>Bacteria</taxon>
        <taxon>Bacillati</taxon>
        <taxon>Armatimonadota</taxon>
        <taxon>Fimbriimonadia</taxon>
        <taxon>Fimbriimonadales</taxon>
        <taxon>Fimbriimonadaceae</taxon>
        <taxon>Fimbriimonas</taxon>
    </lineage>
</organism>
<accession>A0A068NPK5</accession>
<dbReference type="Proteomes" id="UP000027982">
    <property type="component" value="Chromosome"/>
</dbReference>
<dbReference type="AlphaFoldDB" id="A0A068NPK5"/>
<keyword evidence="2" id="KW-1185">Reference proteome</keyword>
<reference evidence="1 2" key="1">
    <citation type="journal article" date="2014" name="PLoS ONE">
        <title>The first complete genome sequence of the class fimbriimonadia in the phylum armatimonadetes.</title>
        <authorList>
            <person name="Hu Z.Y."/>
            <person name="Wang Y.Z."/>
            <person name="Im W.T."/>
            <person name="Wang S.Y."/>
            <person name="Zhao G.P."/>
            <person name="Zheng H.J."/>
            <person name="Quan Z.X."/>
        </authorList>
    </citation>
    <scope>NUCLEOTIDE SEQUENCE [LARGE SCALE GENOMIC DNA]</scope>
    <source>
        <strain evidence="1">Gsoil 348</strain>
    </source>
</reference>
<evidence type="ECO:0000313" key="2">
    <source>
        <dbReference type="Proteomes" id="UP000027982"/>
    </source>
</evidence>
<dbReference type="RefSeq" id="WP_025226709.1">
    <property type="nucleotide sequence ID" value="NZ_CP007139.1"/>
</dbReference>
<dbReference type="HOGENOM" id="CLU_1553016_0_0_0"/>
<dbReference type="EMBL" id="CP007139">
    <property type="protein sequence ID" value="AIE84670.1"/>
    <property type="molecule type" value="Genomic_DNA"/>
</dbReference>
<dbReference type="STRING" id="661478.OP10G_1302"/>
<proteinExistence type="predicted"/>